<dbReference type="KEGG" id="mon:G8E03_10320"/>
<keyword evidence="2" id="KW-1185">Reference proteome</keyword>
<accession>A0A6G7VMV8</accession>
<dbReference type="EMBL" id="CP049811">
    <property type="protein sequence ID" value="QIK41127.1"/>
    <property type="molecule type" value="Genomic_DNA"/>
</dbReference>
<dbReference type="AlphaFoldDB" id="A0A6G7VMV8"/>
<protein>
    <submittedName>
        <fullName evidence="1">Uncharacterized protein</fullName>
    </submittedName>
</protein>
<proteinExistence type="predicted"/>
<dbReference type="Proteomes" id="UP000500791">
    <property type="component" value="Chromosome"/>
</dbReference>
<reference evidence="1 2" key="1">
    <citation type="submission" date="2020-03" db="EMBL/GenBank/DDBJ databases">
        <title>Complete genome sequence of Monaibacterium sp. ALG8 with diverse plasmids.</title>
        <authorList>
            <person name="Sun C."/>
        </authorList>
    </citation>
    <scope>NUCLEOTIDE SEQUENCE [LARGE SCALE GENOMIC DNA]</scope>
    <source>
        <strain evidence="1 2">ALG8</strain>
    </source>
</reference>
<evidence type="ECO:0000313" key="1">
    <source>
        <dbReference type="EMBL" id="QIK41127.1"/>
    </source>
</evidence>
<organism evidence="1 2">
    <name type="scientific">Pontivivens nitratireducens</name>
    <dbReference type="NCBI Taxonomy" id="2758038"/>
    <lineage>
        <taxon>Bacteria</taxon>
        <taxon>Pseudomonadati</taxon>
        <taxon>Pseudomonadota</taxon>
        <taxon>Alphaproteobacteria</taxon>
        <taxon>Rhodobacterales</taxon>
        <taxon>Paracoccaceae</taxon>
        <taxon>Pontivivens</taxon>
    </lineage>
</organism>
<evidence type="ECO:0000313" key="2">
    <source>
        <dbReference type="Proteomes" id="UP000500791"/>
    </source>
</evidence>
<sequence>MRTPAFDPWGYARLAHLQHKIGISAAQTIASRMALFMQGNLTQVEATAMIMEKPVAMVTGLQGAAVAMARGHGPSAMMEAALKPVAAKTSANAKRLSR</sequence>
<gene>
    <name evidence="1" type="ORF">G8E03_10320</name>
</gene>
<name>A0A6G7VMV8_9RHOB</name>
<dbReference type="RefSeq" id="WP_166191304.1">
    <property type="nucleotide sequence ID" value="NZ_CP049811.1"/>
</dbReference>